<keyword evidence="4" id="KW-0410">Iron transport</keyword>
<evidence type="ECO:0000256" key="5">
    <source>
        <dbReference type="ARBA" id="ARBA00022729"/>
    </source>
</evidence>
<dbReference type="InterPro" id="IPR002491">
    <property type="entry name" value="ABC_transptr_periplasmic_BD"/>
</dbReference>
<dbReference type="EMBL" id="MCRJ01000006">
    <property type="protein sequence ID" value="ODN72160.1"/>
    <property type="molecule type" value="Genomic_DNA"/>
</dbReference>
<dbReference type="CDD" id="cd01146">
    <property type="entry name" value="FhuD"/>
    <property type="match status" value="1"/>
</dbReference>
<keyword evidence="4" id="KW-0406">Ion transport</keyword>
<accession>A0A1E3H762</accession>
<dbReference type="PANTHER" id="PTHR30532:SF25">
    <property type="entry name" value="IRON(III) DICITRATE-BINDING PERIPLASMIC PROTEIN"/>
    <property type="match status" value="1"/>
</dbReference>
<comment type="similarity">
    <text evidence="2">Belongs to the bacterial solute-binding protein 8 family.</text>
</comment>
<dbReference type="GO" id="GO:1901678">
    <property type="term" value="P:iron coordination entity transport"/>
    <property type="evidence" value="ECO:0007669"/>
    <property type="project" value="UniProtKB-ARBA"/>
</dbReference>
<organism evidence="8 9">
    <name type="scientific">Methylobrevis pamukkalensis</name>
    <dbReference type="NCBI Taxonomy" id="1439726"/>
    <lineage>
        <taxon>Bacteria</taxon>
        <taxon>Pseudomonadati</taxon>
        <taxon>Pseudomonadota</taxon>
        <taxon>Alphaproteobacteria</taxon>
        <taxon>Hyphomicrobiales</taxon>
        <taxon>Pleomorphomonadaceae</taxon>
        <taxon>Methylobrevis</taxon>
    </lineage>
</organism>
<keyword evidence="9" id="KW-1185">Reference proteome</keyword>
<dbReference type="GO" id="GO:0030288">
    <property type="term" value="C:outer membrane-bounded periplasmic space"/>
    <property type="evidence" value="ECO:0007669"/>
    <property type="project" value="TreeGrafter"/>
</dbReference>
<dbReference type="AlphaFoldDB" id="A0A1E3H762"/>
<dbReference type="OrthoDB" id="9793175at2"/>
<dbReference type="Pfam" id="PF01497">
    <property type="entry name" value="Peripla_BP_2"/>
    <property type="match status" value="1"/>
</dbReference>
<evidence type="ECO:0000256" key="3">
    <source>
        <dbReference type="ARBA" id="ARBA00022448"/>
    </source>
</evidence>
<protein>
    <submittedName>
        <fullName evidence="8">Putative siderophore-binding lipoprotein YfiY</fullName>
    </submittedName>
</protein>
<feature type="chain" id="PRO_5009128971" evidence="6">
    <location>
        <begin position="20"/>
        <end position="315"/>
    </location>
</feature>
<evidence type="ECO:0000256" key="4">
    <source>
        <dbReference type="ARBA" id="ARBA00022496"/>
    </source>
</evidence>
<comment type="subcellular location">
    <subcellularLocation>
        <location evidence="1">Cell envelope</location>
    </subcellularLocation>
</comment>
<keyword evidence="8" id="KW-0449">Lipoprotein</keyword>
<dbReference type="Gene3D" id="3.40.50.1980">
    <property type="entry name" value="Nitrogenase molybdenum iron protein domain"/>
    <property type="match status" value="2"/>
</dbReference>
<keyword evidence="3" id="KW-0813">Transport</keyword>
<evidence type="ECO:0000313" key="9">
    <source>
        <dbReference type="Proteomes" id="UP000094622"/>
    </source>
</evidence>
<dbReference type="PANTHER" id="PTHR30532">
    <property type="entry name" value="IRON III DICITRATE-BINDING PERIPLASMIC PROTEIN"/>
    <property type="match status" value="1"/>
</dbReference>
<evidence type="ECO:0000256" key="2">
    <source>
        <dbReference type="ARBA" id="ARBA00008814"/>
    </source>
</evidence>
<evidence type="ECO:0000313" key="8">
    <source>
        <dbReference type="EMBL" id="ODN72160.1"/>
    </source>
</evidence>
<reference evidence="8 9" key="1">
    <citation type="submission" date="2016-07" db="EMBL/GenBank/DDBJ databases">
        <title>Draft Genome Sequence of Methylobrevis pamukkalensis PK2.</title>
        <authorList>
            <person name="Vasilenko O.V."/>
            <person name="Doronina N.V."/>
            <person name="Shmareva M.N."/>
            <person name="Tarlachkov S.V."/>
            <person name="Mustakhimov I."/>
            <person name="Trotsenko Y.A."/>
        </authorList>
    </citation>
    <scope>NUCLEOTIDE SEQUENCE [LARGE SCALE GENOMIC DNA]</scope>
    <source>
        <strain evidence="8 9">PK2</strain>
    </source>
</reference>
<dbReference type="Proteomes" id="UP000094622">
    <property type="component" value="Unassembled WGS sequence"/>
</dbReference>
<keyword evidence="5 6" id="KW-0732">Signal</keyword>
<dbReference type="RefSeq" id="WP_069305637.1">
    <property type="nucleotide sequence ID" value="NZ_MCRJ01000006.1"/>
</dbReference>
<name>A0A1E3H762_9HYPH</name>
<dbReference type="PATRIC" id="fig|1439726.3.peg.483"/>
<dbReference type="PROSITE" id="PS51257">
    <property type="entry name" value="PROKAR_LIPOPROTEIN"/>
    <property type="match status" value="1"/>
</dbReference>
<evidence type="ECO:0000256" key="1">
    <source>
        <dbReference type="ARBA" id="ARBA00004196"/>
    </source>
</evidence>
<feature type="domain" description="Fe/B12 periplasmic-binding" evidence="7">
    <location>
        <begin position="43"/>
        <end position="306"/>
    </location>
</feature>
<evidence type="ECO:0000256" key="6">
    <source>
        <dbReference type="SAM" id="SignalP"/>
    </source>
</evidence>
<dbReference type="SUPFAM" id="SSF53807">
    <property type="entry name" value="Helical backbone' metal receptor"/>
    <property type="match status" value="1"/>
</dbReference>
<feature type="signal peptide" evidence="6">
    <location>
        <begin position="1"/>
        <end position="19"/>
    </location>
</feature>
<comment type="caution">
    <text evidence="8">The sequence shown here is derived from an EMBL/GenBank/DDBJ whole genome shotgun (WGS) entry which is preliminary data.</text>
</comment>
<proteinExistence type="inferred from homology"/>
<dbReference type="InterPro" id="IPR051313">
    <property type="entry name" value="Bact_iron-sidero_bind"/>
</dbReference>
<gene>
    <name evidence="8" type="primary">yfiY</name>
    <name evidence="8" type="ORF">A6302_00458</name>
</gene>
<sequence>MRLLILALLALVAASPAAAACDGRLLESPNVANTPLCIPADPQRIVVLDTYFNLGMGLELGAAIVGAPLFGMSDSGLEKLAAERSVADIGHSGQPSLERIISLKPDLILGDAFMHGRAYETAAKIAPTALVNVQDWRAYYATIADLTGRKGVADAAFAAYEARVAAIRARMPDVKVSVVRIIPGGFQVYLDGPGSYGPFSVLREAGVKRTAYETSTEATVLKRPDWEGLSALDGDILLYIVGGGHDTDPSGRLERETLANPLWQMLPAVQAGRAHELDPVTWMEFSGLGSANRVLDDVERLILAAPDAAPTPAAP</sequence>
<evidence type="ECO:0000259" key="7">
    <source>
        <dbReference type="PROSITE" id="PS50983"/>
    </source>
</evidence>
<keyword evidence="4" id="KW-0408">Iron</keyword>
<dbReference type="PROSITE" id="PS50983">
    <property type="entry name" value="FE_B12_PBP"/>
    <property type="match status" value="1"/>
</dbReference>